<name>H5SK33_9BACT</name>
<protein>
    <submittedName>
        <fullName evidence="1">Hypothetical conserved protein</fullName>
    </submittedName>
</protein>
<sequence>MGGYGRSSLLQSPRQKARFGTGALQNLLLSFARGKGWGFAAGLEPQTLQGYTSSFHTDAPLPLHYTEKNEGLLTLACLQAALRWKDLAMGYQFGYLWGTYTRQRSLQSSAQAFPDYLTTQLRVAGIQHRIGILWQDSLPNGTLQMSLTYTLPTSLARELTYYLQKNFSLTNILLDTLGVGKDRWRLGSQLRGGALWAANRWQIGIEGGYQAPSQAWIGAGLVEAQPRPGWDLRIGGELIPDPRSPAFYKRIRYQLGGFAVQPPFAPIRQYGATAGIGWQLPRSPNLLFLAVERGWIPSPTLRETYTQITLGAVFRELWFVPPRID</sequence>
<gene>
    <name evidence="1" type="ORF">HGMM_F40B03C07</name>
</gene>
<dbReference type="EMBL" id="AP011750">
    <property type="protein sequence ID" value="BAL56519.1"/>
    <property type="molecule type" value="Genomic_DNA"/>
</dbReference>
<proteinExistence type="predicted"/>
<accession>H5SK33</accession>
<organism evidence="1">
    <name type="scientific">uncultured Bacteroidota bacterium</name>
    <dbReference type="NCBI Taxonomy" id="152509"/>
    <lineage>
        <taxon>Bacteria</taxon>
        <taxon>Pseudomonadati</taxon>
        <taxon>Bacteroidota</taxon>
        <taxon>environmental samples</taxon>
    </lineage>
</organism>
<reference evidence="1" key="1">
    <citation type="journal article" date="2005" name="Environ. Microbiol.">
        <title>Genetic and functional properties of uncultivated thermophilic crenarchaeotes from a subsurface gold mine as revealed by analysis of genome fragments.</title>
        <authorList>
            <person name="Nunoura T."/>
            <person name="Hirayama H."/>
            <person name="Takami H."/>
            <person name="Oida H."/>
            <person name="Nishi S."/>
            <person name="Shimamura S."/>
            <person name="Suzuki Y."/>
            <person name="Inagaki F."/>
            <person name="Takai K."/>
            <person name="Nealson K.H."/>
            <person name="Horikoshi K."/>
        </authorList>
    </citation>
    <scope>NUCLEOTIDE SEQUENCE</scope>
</reference>
<dbReference type="AlphaFoldDB" id="H5SK33"/>
<evidence type="ECO:0000313" key="1">
    <source>
        <dbReference type="EMBL" id="BAL56519.1"/>
    </source>
</evidence>
<reference evidence="1" key="2">
    <citation type="journal article" date="2012" name="PLoS ONE">
        <title>A Deeply Branching Thermophilic Bacterium with an Ancient Acetyl-CoA Pathway Dominates a Subsurface Ecosystem.</title>
        <authorList>
            <person name="Takami H."/>
            <person name="Noguchi H."/>
            <person name="Takaki Y."/>
            <person name="Uchiyama I."/>
            <person name="Toyoda A."/>
            <person name="Nishi S."/>
            <person name="Chee G.-J."/>
            <person name="Arai W."/>
            <person name="Nunoura T."/>
            <person name="Itoh T."/>
            <person name="Hattori M."/>
            <person name="Takai K."/>
        </authorList>
    </citation>
    <scope>NUCLEOTIDE SEQUENCE</scope>
</reference>